<sequence length="161" mass="17829">MKPLSKLLITGLFCISSGSYACDGNAHEFDFWLGNWQVLAGGKVVGTNRIEADLTHCVIKESYATPTGFKGLSVNSYDASRQVWHQTWIDNAGTLLLLEGKLVNGDMVLQGSGTDQQGNAVTHKIRWTPNPDGSVRQHWQSRLAELGEWQTVFDGHYVPMH</sequence>
<dbReference type="EMBL" id="JBHSUS010000001">
    <property type="protein sequence ID" value="MFC6441481.1"/>
    <property type="molecule type" value="Genomic_DNA"/>
</dbReference>
<organism evidence="2 3">
    <name type="scientific">Pseudobowmanella zhangzhouensis</name>
    <dbReference type="NCBI Taxonomy" id="1537679"/>
    <lineage>
        <taxon>Bacteria</taxon>
        <taxon>Pseudomonadati</taxon>
        <taxon>Pseudomonadota</taxon>
        <taxon>Gammaproteobacteria</taxon>
        <taxon>Alteromonadales</taxon>
        <taxon>Alteromonadaceae</taxon>
    </lineage>
</organism>
<reference evidence="3" key="1">
    <citation type="journal article" date="2019" name="Int. J. Syst. Evol. Microbiol.">
        <title>The Global Catalogue of Microorganisms (GCM) 10K type strain sequencing project: providing services to taxonomists for standard genome sequencing and annotation.</title>
        <authorList>
            <consortium name="The Broad Institute Genomics Platform"/>
            <consortium name="The Broad Institute Genome Sequencing Center for Infectious Disease"/>
            <person name="Wu L."/>
            <person name="Ma J."/>
        </authorList>
    </citation>
    <scope>NUCLEOTIDE SEQUENCE [LARGE SCALE GENOMIC DNA]</scope>
    <source>
        <strain evidence="3">CGMCC 1.16031</strain>
    </source>
</reference>
<keyword evidence="1" id="KW-0732">Signal</keyword>
<comment type="caution">
    <text evidence="2">The sequence shown here is derived from an EMBL/GenBank/DDBJ whole genome shotgun (WGS) entry which is preliminary data.</text>
</comment>
<evidence type="ECO:0000313" key="3">
    <source>
        <dbReference type="Proteomes" id="UP001596364"/>
    </source>
</evidence>
<evidence type="ECO:0000256" key="1">
    <source>
        <dbReference type="SAM" id="SignalP"/>
    </source>
</evidence>
<proteinExistence type="predicted"/>
<dbReference type="Proteomes" id="UP001596364">
    <property type="component" value="Unassembled WGS sequence"/>
</dbReference>
<dbReference type="RefSeq" id="WP_131257757.1">
    <property type="nucleotide sequence ID" value="NZ_JBHSUS010000001.1"/>
</dbReference>
<evidence type="ECO:0000313" key="2">
    <source>
        <dbReference type="EMBL" id="MFC6441481.1"/>
    </source>
</evidence>
<feature type="chain" id="PRO_5047265285" evidence="1">
    <location>
        <begin position="22"/>
        <end position="161"/>
    </location>
</feature>
<protein>
    <submittedName>
        <fullName evidence="2">DUF1579 domain-containing protein</fullName>
    </submittedName>
</protein>
<gene>
    <name evidence="2" type="ORF">ACFP85_15110</name>
</gene>
<accession>A0ABW1XMT1</accession>
<dbReference type="PROSITE" id="PS51257">
    <property type="entry name" value="PROKAR_LIPOPROTEIN"/>
    <property type="match status" value="1"/>
</dbReference>
<keyword evidence="3" id="KW-1185">Reference proteome</keyword>
<name>A0ABW1XMT1_9ALTE</name>
<feature type="signal peptide" evidence="1">
    <location>
        <begin position="1"/>
        <end position="21"/>
    </location>
</feature>